<dbReference type="VEuPathDB" id="VectorBase:HLOH_056559"/>
<comment type="caution">
    <text evidence="2">The sequence shown here is derived from an EMBL/GenBank/DDBJ whole genome shotgun (WGS) entry which is preliminary data.</text>
</comment>
<gene>
    <name evidence="2" type="ORF">HPB48_023385</name>
</gene>
<evidence type="ECO:0000313" key="3">
    <source>
        <dbReference type="Proteomes" id="UP000821853"/>
    </source>
</evidence>
<evidence type="ECO:0000259" key="1">
    <source>
        <dbReference type="Pfam" id="PF10551"/>
    </source>
</evidence>
<accession>A0A9J6GWG9</accession>
<dbReference type="Proteomes" id="UP000821853">
    <property type="component" value="Unassembled WGS sequence"/>
</dbReference>
<sequence>MVFLDSTFFEVPQIFDQLLTIHVMCDGKHSPAIYFLLCGRSRETYVRAFESLRNLFAAAGTTFPKPDIFLTDFEPELIAGVRTVFLGAAHRGCHFHFTQRVRAAVQKAGLQTAYGQDDSLRSLLRKMVALSFLPVSTVQSAWQFLLQEGISLGIPADITVLNYFDATWMNGPFSIEQWNHYGNRGPRTNNHMESWHRKINAVSGRAHPNIYSFIDLIKKDEAPTRVSLQQLANGGAVRARGHKCINKYRQLAELESQFAVGLISAYDFLNKAKRFSGL</sequence>
<feature type="domain" description="MULE transposase" evidence="1">
    <location>
        <begin position="2"/>
        <end position="99"/>
    </location>
</feature>
<keyword evidence="3" id="KW-1185">Reference proteome</keyword>
<dbReference type="EMBL" id="JABSTR010000433">
    <property type="protein sequence ID" value="KAH9382823.1"/>
    <property type="molecule type" value="Genomic_DNA"/>
</dbReference>
<proteinExistence type="predicted"/>
<dbReference type="AlphaFoldDB" id="A0A9J6GWG9"/>
<name>A0A9J6GWG9_HAELO</name>
<reference evidence="2 3" key="1">
    <citation type="journal article" date="2020" name="Cell">
        <title>Large-Scale Comparative Analyses of Tick Genomes Elucidate Their Genetic Diversity and Vector Capacities.</title>
        <authorList>
            <consortium name="Tick Genome and Microbiome Consortium (TIGMIC)"/>
            <person name="Jia N."/>
            <person name="Wang J."/>
            <person name="Shi W."/>
            <person name="Du L."/>
            <person name="Sun Y."/>
            <person name="Zhan W."/>
            <person name="Jiang J.F."/>
            <person name="Wang Q."/>
            <person name="Zhang B."/>
            <person name="Ji P."/>
            <person name="Bell-Sakyi L."/>
            <person name="Cui X.M."/>
            <person name="Yuan T.T."/>
            <person name="Jiang B.G."/>
            <person name="Yang W.F."/>
            <person name="Lam T.T."/>
            <person name="Chang Q.C."/>
            <person name="Ding S.J."/>
            <person name="Wang X.J."/>
            <person name="Zhu J.G."/>
            <person name="Ruan X.D."/>
            <person name="Zhao L."/>
            <person name="Wei J.T."/>
            <person name="Ye R.Z."/>
            <person name="Que T.C."/>
            <person name="Du C.H."/>
            <person name="Zhou Y.H."/>
            <person name="Cheng J.X."/>
            <person name="Dai P.F."/>
            <person name="Guo W.B."/>
            <person name="Han X.H."/>
            <person name="Huang E.J."/>
            <person name="Li L.F."/>
            <person name="Wei W."/>
            <person name="Gao Y.C."/>
            <person name="Liu J.Z."/>
            <person name="Shao H.Z."/>
            <person name="Wang X."/>
            <person name="Wang C.C."/>
            <person name="Yang T.C."/>
            <person name="Huo Q.B."/>
            <person name="Li W."/>
            <person name="Chen H.Y."/>
            <person name="Chen S.E."/>
            <person name="Zhou L.G."/>
            <person name="Ni X.B."/>
            <person name="Tian J.H."/>
            <person name="Sheng Y."/>
            <person name="Liu T."/>
            <person name="Pan Y.S."/>
            <person name="Xia L.Y."/>
            <person name="Li J."/>
            <person name="Zhao F."/>
            <person name="Cao W.C."/>
        </authorList>
    </citation>
    <scope>NUCLEOTIDE SEQUENCE [LARGE SCALE GENOMIC DNA]</scope>
    <source>
        <strain evidence="2">HaeL-2018</strain>
    </source>
</reference>
<dbReference type="OMA" id="WIFIRHI"/>
<dbReference type="OrthoDB" id="6503616at2759"/>
<protein>
    <recommendedName>
        <fullName evidence="1">MULE transposase domain-containing protein</fullName>
    </recommendedName>
</protein>
<dbReference type="InterPro" id="IPR018289">
    <property type="entry name" value="MULE_transposase_dom"/>
</dbReference>
<organism evidence="2 3">
    <name type="scientific">Haemaphysalis longicornis</name>
    <name type="common">Bush tick</name>
    <dbReference type="NCBI Taxonomy" id="44386"/>
    <lineage>
        <taxon>Eukaryota</taxon>
        <taxon>Metazoa</taxon>
        <taxon>Ecdysozoa</taxon>
        <taxon>Arthropoda</taxon>
        <taxon>Chelicerata</taxon>
        <taxon>Arachnida</taxon>
        <taxon>Acari</taxon>
        <taxon>Parasitiformes</taxon>
        <taxon>Ixodida</taxon>
        <taxon>Ixodoidea</taxon>
        <taxon>Ixodidae</taxon>
        <taxon>Haemaphysalinae</taxon>
        <taxon>Haemaphysalis</taxon>
    </lineage>
</organism>
<dbReference type="Pfam" id="PF10551">
    <property type="entry name" value="MULE"/>
    <property type="match status" value="1"/>
</dbReference>
<evidence type="ECO:0000313" key="2">
    <source>
        <dbReference type="EMBL" id="KAH9382823.1"/>
    </source>
</evidence>